<evidence type="ECO:0000313" key="2">
    <source>
        <dbReference type="EMBL" id="KAL3283748.1"/>
    </source>
</evidence>
<dbReference type="Pfam" id="PF14497">
    <property type="entry name" value="GST_C_3"/>
    <property type="match status" value="1"/>
</dbReference>
<dbReference type="InterPro" id="IPR036282">
    <property type="entry name" value="Glutathione-S-Trfase_C_sf"/>
</dbReference>
<dbReference type="InterPro" id="IPR034335">
    <property type="entry name" value="PGES2_C"/>
</dbReference>
<feature type="domain" description="Glutathione S-transferase C-terminal" evidence="1">
    <location>
        <begin position="91"/>
        <end position="166"/>
    </location>
</feature>
<accession>A0ABD2NYU7</accession>
<reference evidence="2 3" key="1">
    <citation type="journal article" date="2021" name="BMC Biol.">
        <title>Horizontally acquired antibacterial genes associated with adaptive radiation of ladybird beetles.</title>
        <authorList>
            <person name="Li H.S."/>
            <person name="Tang X.F."/>
            <person name="Huang Y.H."/>
            <person name="Xu Z.Y."/>
            <person name="Chen M.L."/>
            <person name="Du X.Y."/>
            <person name="Qiu B.Y."/>
            <person name="Chen P.T."/>
            <person name="Zhang W."/>
            <person name="Slipinski A."/>
            <person name="Escalona H.E."/>
            <person name="Waterhouse R.M."/>
            <person name="Zwick A."/>
            <person name="Pang H."/>
        </authorList>
    </citation>
    <scope>NUCLEOTIDE SEQUENCE [LARGE SCALE GENOMIC DNA]</scope>
    <source>
        <strain evidence="2">SYSU2018</strain>
    </source>
</reference>
<name>A0ABD2NYU7_9CUCU</name>
<organism evidence="2 3">
    <name type="scientific">Cryptolaemus montrouzieri</name>
    <dbReference type="NCBI Taxonomy" id="559131"/>
    <lineage>
        <taxon>Eukaryota</taxon>
        <taxon>Metazoa</taxon>
        <taxon>Ecdysozoa</taxon>
        <taxon>Arthropoda</taxon>
        <taxon>Hexapoda</taxon>
        <taxon>Insecta</taxon>
        <taxon>Pterygota</taxon>
        <taxon>Neoptera</taxon>
        <taxon>Endopterygota</taxon>
        <taxon>Coleoptera</taxon>
        <taxon>Polyphaga</taxon>
        <taxon>Cucujiformia</taxon>
        <taxon>Coccinelloidea</taxon>
        <taxon>Coccinellidae</taxon>
        <taxon>Scymninae</taxon>
        <taxon>Scymnini</taxon>
        <taxon>Cryptolaemus</taxon>
    </lineage>
</organism>
<protein>
    <recommendedName>
        <fullName evidence="1">Glutathione S-transferase C-terminal domain-containing protein</fullName>
    </recommendedName>
</protein>
<evidence type="ECO:0000259" key="1">
    <source>
        <dbReference type="Pfam" id="PF14497"/>
    </source>
</evidence>
<dbReference type="CDD" id="cd03197">
    <property type="entry name" value="GST_C_mPGES2"/>
    <property type="match status" value="1"/>
</dbReference>
<dbReference type="InterPro" id="IPR004046">
    <property type="entry name" value="GST_C"/>
</dbReference>
<dbReference type="Proteomes" id="UP001516400">
    <property type="component" value="Unassembled WGS sequence"/>
</dbReference>
<evidence type="ECO:0000313" key="3">
    <source>
        <dbReference type="Proteomes" id="UP001516400"/>
    </source>
</evidence>
<keyword evidence="3" id="KW-1185">Reference proteome</keyword>
<dbReference type="SUPFAM" id="SSF47616">
    <property type="entry name" value="GST C-terminal domain-like"/>
    <property type="match status" value="1"/>
</dbReference>
<dbReference type="Gene3D" id="1.20.1050.10">
    <property type="match status" value="1"/>
</dbReference>
<comment type="caution">
    <text evidence="2">The sequence shown here is derived from an EMBL/GenBank/DDBJ whole genome shotgun (WGS) entry which is preliminary data.</text>
</comment>
<dbReference type="EMBL" id="JABFTP020000165">
    <property type="protein sequence ID" value="KAL3283748.1"/>
    <property type="molecule type" value="Genomic_DNA"/>
</dbReference>
<sequence>MNKYFLMFSEDRKQENSNKEINDERKWRKWADDVLVHTLSPNVYRTKEEAFQAFNWFSEVGEWDKNFPEWERQLIIYVGAYAMWMIGKRLKKKYQLKDDVRQSLYDECNYWVKNVQQKGGKFMGGSKPNLADLAVFGVLNSIEGCTAFHDLLHYSKIRNWFEEMKTEVARHNIISI</sequence>
<dbReference type="AlphaFoldDB" id="A0ABD2NYU7"/>
<dbReference type="PANTHER" id="PTHR12782:SF5">
    <property type="entry name" value="PROSTAGLANDIN E SYNTHASE 2"/>
    <property type="match status" value="1"/>
</dbReference>
<gene>
    <name evidence="2" type="ORF">HHI36_017917</name>
</gene>
<dbReference type="PANTHER" id="PTHR12782">
    <property type="entry name" value="MICROSOMAL PROSTAGLANDIN E SYNTHASE-2"/>
    <property type="match status" value="1"/>
</dbReference>
<proteinExistence type="predicted"/>